<keyword evidence="4 5" id="KW-0234">DNA repair</keyword>
<dbReference type="SUPFAM" id="SSF50486">
    <property type="entry name" value="FMT C-terminal domain-like"/>
    <property type="match status" value="1"/>
</dbReference>
<evidence type="ECO:0000256" key="2">
    <source>
        <dbReference type="ARBA" id="ARBA00022763"/>
    </source>
</evidence>
<dbReference type="HAMAP" id="MF_00527">
    <property type="entry name" value="3MGH"/>
    <property type="match status" value="1"/>
</dbReference>
<feature type="compositionally biased region" description="Low complexity" evidence="6">
    <location>
        <begin position="20"/>
        <end position="35"/>
    </location>
</feature>
<dbReference type="InterPro" id="IPR036995">
    <property type="entry name" value="MPG_sf"/>
</dbReference>
<evidence type="ECO:0000256" key="3">
    <source>
        <dbReference type="ARBA" id="ARBA00022801"/>
    </source>
</evidence>
<dbReference type="AlphaFoldDB" id="A0A511J8Z0"/>
<evidence type="ECO:0000256" key="6">
    <source>
        <dbReference type="SAM" id="MobiDB-lite"/>
    </source>
</evidence>
<evidence type="ECO:0000313" key="7">
    <source>
        <dbReference type="EMBL" id="GEL94189.1"/>
    </source>
</evidence>
<evidence type="ECO:0000256" key="5">
    <source>
        <dbReference type="HAMAP-Rule" id="MF_00527"/>
    </source>
</evidence>
<comment type="similarity">
    <text evidence="1 5">Belongs to the DNA glycosylase MPG family.</text>
</comment>
<evidence type="ECO:0000313" key="8">
    <source>
        <dbReference type="Proteomes" id="UP000321720"/>
    </source>
</evidence>
<evidence type="ECO:0000256" key="1">
    <source>
        <dbReference type="ARBA" id="ARBA00009232"/>
    </source>
</evidence>
<keyword evidence="2 5" id="KW-0227">DNA damage</keyword>
<dbReference type="CDD" id="cd00540">
    <property type="entry name" value="AAG"/>
    <property type="match status" value="1"/>
</dbReference>
<reference evidence="7 8" key="1">
    <citation type="submission" date="2019-07" db="EMBL/GenBank/DDBJ databases">
        <title>Whole genome shotgun sequence of Cellulomonas composti NBRC 100758.</title>
        <authorList>
            <person name="Hosoyama A."/>
            <person name="Uohara A."/>
            <person name="Ohji S."/>
            <person name="Ichikawa N."/>
        </authorList>
    </citation>
    <scope>NUCLEOTIDE SEQUENCE [LARGE SCALE GENOMIC DNA]</scope>
    <source>
        <strain evidence="7 8">NBRC 100758</strain>
    </source>
</reference>
<evidence type="ECO:0000256" key="4">
    <source>
        <dbReference type="ARBA" id="ARBA00023204"/>
    </source>
</evidence>
<dbReference type="PANTHER" id="PTHR10429:SF0">
    <property type="entry name" value="DNA-3-METHYLADENINE GLYCOSYLASE"/>
    <property type="match status" value="1"/>
</dbReference>
<organism evidence="7 8">
    <name type="scientific">Cellulomonas composti</name>
    <dbReference type="NCBI Taxonomy" id="266130"/>
    <lineage>
        <taxon>Bacteria</taxon>
        <taxon>Bacillati</taxon>
        <taxon>Actinomycetota</taxon>
        <taxon>Actinomycetes</taxon>
        <taxon>Micrococcales</taxon>
        <taxon>Cellulomonadaceae</taxon>
        <taxon>Cellulomonas</taxon>
    </lineage>
</organism>
<dbReference type="InterPro" id="IPR003180">
    <property type="entry name" value="MPG"/>
</dbReference>
<dbReference type="Proteomes" id="UP000321720">
    <property type="component" value="Unassembled WGS sequence"/>
</dbReference>
<dbReference type="GO" id="GO:0006284">
    <property type="term" value="P:base-excision repair"/>
    <property type="evidence" value="ECO:0007669"/>
    <property type="project" value="InterPro"/>
</dbReference>
<name>A0A511J8Z0_9CELL</name>
<dbReference type="GO" id="GO:0003905">
    <property type="term" value="F:alkylbase DNA N-glycosylase activity"/>
    <property type="evidence" value="ECO:0007669"/>
    <property type="project" value="InterPro"/>
</dbReference>
<dbReference type="EC" id="3.2.2.-" evidence="5"/>
<comment type="caution">
    <text evidence="7">The sequence shown here is derived from an EMBL/GenBank/DDBJ whole genome shotgun (WGS) entry which is preliminary data.</text>
</comment>
<dbReference type="NCBIfam" id="TIGR00567">
    <property type="entry name" value="3mg"/>
    <property type="match status" value="1"/>
</dbReference>
<dbReference type="Gene3D" id="3.10.300.10">
    <property type="entry name" value="Methylpurine-DNA glycosylase (MPG)"/>
    <property type="match status" value="1"/>
</dbReference>
<proteinExistence type="inferred from homology"/>
<accession>A0A511J8Z0</accession>
<dbReference type="NCBIfam" id="NF002003">
    <property type="entry name" value="PRK00802.1-3"/>
    <property type="match status" value="1"/>
</dbReference>
<feature type="region of interest" description="Disordered" evidence="6">
    <location>
        <begin position="1"/>
        <end position="40"/>
    </location>
</feature>
<dbReference type="PANTHER" id="PTHR10429">
    <property type="entry name" value="DNA-3-METHYLADENINE GLYCOSYLASE"/>
    <property type="match status" value="1"/>
</dbReference>
<sequence length="259" mass="27286">MSPLADDGPDAPVPSPLPDPSTGSGRAGASSAPRTPDASDPIRFVTVPARVWYSRDVHAVARDLLGAYLTTSSAEGDVTVRLTEVEAYGGADDPGSHAFRGRTARNAVMFSEPGRLYVYRHLGLHHCLNVVVQPTGSPAAVLLRAGEVVDGAELAWVRRERVGVVDSHRQLARGPARLAVALGLDLDANGTDLTEAGGPVVLHRHEGHAISTHASGPRVGVSGGGGDGARYPWRYWLTDERTVSAYRPAYRPPTSAAVP</sequence>
<keyword evidence="8" id="KW-1185">Reference proteome</keyword>
<dbReference type="Pfam" id="PF02245">
    <property type="entry name" value="Pur_DNA_glyco"/>
    <property type="match status" value="1"/>
</dbReference>
<dbReference type="InterPro" id="IPR011034">
    <property type="entry name" value="Formyl_transferase-like_C_sf"/>
</dbReference>
<keyword evidence="3 5" id="KW-0378">Hydrolase</keyword>
<dbReference type="EMBL" id="BJWG01000003">
    <property type="protein sequence ID" value="GEL94189.1"/>
    <property type="molecule type" value="Genomic_DNA"/>
</dbReference>
<dbReference type="GO" id="GO:0003677">
    <property type="term" value="F:DNA binding"/>
    <property type="evidence" value="ECO:0007669"/>
    <property type="project" value="InterPro"/>
</dbReference>
<protein>
    <recommendedName>
        <fullName evidence="5">Putative 3-methyladenine DNA glycosylase</fullName>
        <ecNumber evidence="5">3.2.2.-</ecNumber>
    </recommendedName>
</protein>
<gene>
    <name evidence="7" type="ORF">CCO02nite_08470</name>
</gene>